<dbReference type="FunCoup" id="A0A5J5EUZ5">
    <property type="interactions" value="113"/>
</dbReference>
<dbReference type="InParanoid" id="A0A5J5EUZ5"/>
<dbReference type="InterPro" id="IPR050386">
    <property type="entry name" value="Glycosyl_hydrolase_5"/>
</dbReference>
<evidence type="ECO:0000256" key="10">
    <source>
        <dbReference type="RuleBase" id="RU361153"/>
    </source>
</evidence>
<evidence type="ECO:0000256" key="1">
    <source>
        <dbReference type="ARBA" id="ARBA00004613"/>
    </source>
</evidence>
<dbReference type="GO" id="GO:0005576">
    <property type="term" value="C:extracellular region"/>
    <property type="evidence" value="ECO:0007669"/>
    <property type="project" value="UniProtKB-SubCell"/>
</dbReference>
<feature type="chain" id="PRO_5023906271" description="glucan 1,3-beta-glucosidase" evidence="11">
    <location>
        <begin position="21"/>
        <end position="418"/>
    </location>
</feature>
<dbReference type="FunFam" id="3.20.20.80:FF:000033">
    <property type="entry name" value="Glucan 1,3-beta-glucosidase A"/>
    <property type="match status" value="1"/>
</dbReference>
<accession>A0A5J5EUZ5</accession>
<dbReference type="Pfam" id="PF00150">
    <property type="entry name" value="Cellulase"/>
    <property type="match status" value="1"/>
</dbReference>
<dbReference type="GO" id="GO:0009251">
    <property type="term" value="P:glucan catabolic process"/>
    <property type="evidence" value="ECO:0007669"/>
    <property type="project" value="TreeGrafter"/>
</dbReference>
<proteinExistence type="inferred from homology"/>
<keyword evidence="4 11" id="KW-0732">Signal</keyword>
<keyword evidence="5 10" id="KW-0378">Hydrolase</keyword>
<evidence type="ECO:0000256" key="11">
    <source>
        <dbReference type="SAM" id="SignalP"/>
    </source>
</evidence>
<dbReference type="Proteomes" id="UP000326924">
    <property type="component" value="Unassembled WGS sequence"/>
</dbReference>
<dbReference type="GO" id="GO:0071555">
    <property type="term" value="P:cell wall organization"/>
    <property type="evidence" value="ECO:0007669"/>
    <property type="project" value="UniProtKB-KW"/>
</dbReference>
<organism evidence="13 14">
    <name type="scientific">Sphaerosporella brunnea</name>
    <dbReference type="NCBI Taxonomy" id="1250544"/>
    <lineage>
        <taxon>Eukaryota</taxon>
        <taxon>Fungi</taxon>
        <taxon>Dikarya</taxon>
        <taxon>Ascomycota</taxon>
        <taxon>Pezizomycotina</taxon>
        <taxon>Pezizomycetes</taxon>
        <taxon>Pezizales</taxon>
        <taxon>Pyronemataceae</taxon>
        <taxon>Sphaerosporella</taxon>
    </lineage>
</organism>
<comment type="caution">
    <text evidence="13">The sequence shown here is derived from an EMBL/GenBank/DDBJ whole genome shotgun (WGS) entry which is preliminary data.</text>
</comment>
<comment type="similarity">
    <text evidence="2 10">Belongs to the glycosyl hydrolase 5 (cellulase A) family.</text>
</comment>
<keyword evidence="3" id="KW-0964">Secreted</keyword>
<protein>
    <recommendedName>
        <fullName evidence="9">glucan 1,3-beta-glucosidase</fullName>
        <ecNumber evidence="9">3.2.1.58</ecNumber>
    </recommendedName>
</protein>
<name>A0A5J5EUZ5_9PEZI</name>
<evidence type="ECO:0000256" key="7">
    <source>
        <dbReference type="ARBA" id="ARBA00023316"/>
    </source>
</evidence>
<dbReference type="AlphaFoldDB" id="A0A5J5EUZ5"/>
<evidence type="ECO:0000256" key="8">
    <source>
        <dbReference type="ARBA" id="ARBA00036824"/>
    </source>
</evidence>
<dbReference type="GO" id="GO:0004338">
    <property type="term" value="F:glucan exo-1,3-beta-glucosidase activity"/>
    <property type="evidence" value="ECO:0007669"/>
    <property type="project" value="UniProtKB-EC"/>
</dbReference>
<gene>
    <name evidence="13" type="ORF">FN846DRAFT_899264</name>
</gene>
<dbReference type="EMBL" id="VXIS01000112">
    <property type="protein sequence ID" value="KAA8904188.1"/>
    <property type="molecule type" value="Genomic_DNA"/>
</dbReference>
<evidence type="ECO:0000256" key="3">
    <source>
        <dbReference type="ARBA" id="ARBA00022525"/>
    </source>
</evidence>
<evidence type="ECO:0000256" key="5">
    <source>
        <dbReference type="ARBA" id="ARBA00022801"/>
    </source>
</evidence>
<evidence type="ECO:0000256" key="2">
    <source>
        <dbReference type="ARBA" id="ARBA00005641"/>
    </source>
</evidence>
<evidence type="ECO:0000256" key="9">
    <source>
        <dbReference type="ARBA" id="ARBA00038929"/>
    </source>
</evidence>
<reference evidence="13 14" key="1">
    <citation type="submission" date="2019-09" db="EMBL/GenBank/DDBJ databases">
        <title>Draft genome of the ectomycorrhizal ascomycete Sphaerosporella brunnea.</title>
        <authorList>
            <consortium name="DOE Joint Genome Institute"/>
            <person name="Benucci G.M."/>
            <person name="Marozzi G."/>
            <person name="Antonielli L."/>
            <person name="Sanchez S."/>
            <person name="Marco P."/>
            <person name="Wang X."/>
            <person name="Falini L.B."/>
            <person name="Barry K."/>
            <person name="Haridas S."/>
            <person name="Lipzen A."/>
            <person name="Labutti K."/>
            <person name="Grigoriev I.V."/>
            <person name="Murat C."/>
            <person name="Martin F."/>
            <person name="Albertini E."/>
            <person name="Donnini D."/>
            <person name="Bonito G."/>
        </authorList>
    </citation>
    <scope>NUCLEOTIDE SEQUENCE [LARGE SCALE GENOMIC DNA]</scope>
    <source>
        <strain evidence="13 14">Sb_GMNB300</strain>
    </source>
</reference>
<evidence type="ECO:0000313" key="14">
    <source>
        <dbReference type="Proteomes" id="UP000326924"/>
    </source>
</evidence>
<keyword evidence="6 10" id="KW-0326">Glycosidase</keyword>
<feature type="signal peptide" evidence="11">
    <location>
        <begin position="1"/>
        <end position="20"/>
    </location>
</feature>
<dbReference type="InterPro" id="IPR001547">
    <property type="entry name" value="Glyco_hydro_5"/>
</dbReference>
<comment type="subcellular location">
    <subcellularLocation>
        <location evidence="1">Secreted</location>
    </subcellularLocation>
</comment>
<sequence>MLFGSLATAAALLLSATAQAATVPYDVVRKRALTFPYGSTKVRGVNLGGWFVLEPWITPGLFTGNAVDEYHLCKNLGKTACHQRLSAHWNSFYTANDFNQIKAAGMNHVRIPIGYWAVDPLDNDPYVQGQIPILDKAIKWAGAAGLKVWIDLHGAPGSQNGFDNSGLRDQINWQNVPANVEHTKRVIRMLAKKYALPKYNNVVTAIQLLNEPLGPRLDLNQIKQYWTDGWGITREYGDIAVVIHDAFQDPPSWNGFMTSGWSNVILDTHKYQVFSPGENSMNINDHIGTACSFGRMLRTCDKWTIVGEWSGALTDCTKWLNGIGRGARYDGSFPGSWWVGSCTKRTSGSINQFSAAGKAKTRRYIEAQLDAYEQGAGWFFWTWKTEQGSPEWEMRDLINNGVFPQPVTSRHYPNQCGF</sequence>
<keyword evidence="7" id="KW-0961">Cell wall biogenesis/degradation</keyword>
<dbReference type="GO" id="GO:0009986">
    <property type="term" value="C:cell surface"/>
    <property type="evidence" value="ECO:0007669"/>
    <property type="project" value="TreeGrafter"/>
</dbReference>
<comment type="catalytic activity">
    <reaction evidence="8">
        <text>Successive hydrolysis of beta-D-glucose units from the non-reducing ends of (1-&gt;3)-beta-D-glucans, releasing alpha-glucose.</text>
        <dbReference type="EC" id="3.2.1.58"/>
    </reaction>
</comment>
<dbReference type="OrthoDB" id="62120at2759"/>
<keyword evidence="14" id="KW-1185">Reference proteome</keyword>
<dbReference type="EC" id="3.2.1.58" evidence="9"/>
<feature type="domain" description="Glycoside hydrolase family 5" evidence="12">
    <location>
        <begin position="83"/>
        <end position="312"/>
    </location>
</feature>
<evidence type="ECO:0000256" key="6">
    <source>
        <dbReference type="ARBA" id="ARBA00023295"/>
    </source>
</evidence>
<evidence type="ECO:0000259" key="12">
    <source>
        <dbReference type="Pfam" id="PF00150"/>
    </source>
</evidence>
<dbReference type="PANTHER" id="PTHR31297">
    <property type="entry name" value="GLUCAN ENDO-1,6-BETA-GLUCOSIDASE B"/>
    <property type="match status" value="1"/>
</dbReference>
<evidence type="ECO:0000313" key="13">
    <source>
        <dbReference type="EMBL" id="KAA8904188.1"/>
    </source>
</evidence>
<dbReference type="InterPro" id="IPR017853">
    <property type="entry name" value="GH"/>
</dbReference>
<dbReference type="SUPFAM" id="SSF51445">
    <property type="entry name" value="(Trans)glycosidases"/>
    <property type="match status" value="1"/>
</dbReference>
<evidence type="ECO:0000256" key="4">
    <source>
        <dbReference type="ARBA" id="ARBA00022729"/>
    </source>
</evidence>
<dbReference type="PANTHER" id="PTHR31297:SF1">
    <property type="entry name" value="GLUCAN 1,3-BETA-GLUCOSIDASE I_II-RELATED"/>
    <property type="match status" value="1"/>
</dbReference>
<dbReference type="Gene3D" id="3.20.20.80">
    <property type="entry name" value="Glycosidases"/>
    <property type="match status" value="1"/>
</dbReference>